<gene>
    <name evidence="2" type="ORF">EV684_10828</name>
</gene>
<dbReference type="SUPFAM" id="SSF53300">
    <property type="entry name" value="vWA-like"/>
    <property type="match status" value="1"/>
</dbReference>
<dbReference type="OrthoDB" id="8996492at2"/>
<evidence type="ECO:0000313" key="3">
    <source>
        <dbReference type="Proteomes" id="UP000295106"/>
    </source>
</evidence>
<reference evidence="2 3" key="1">
    <citation type="submission" date="2019-03" db="EMBL/GenBank/DDBJ databases">
        <title>Genomic Encyclopedia of Type Strains, Phase IV (KMG-IV): sequencing the most valuable type-strain genomes for metagenomic binning, comparative biology and taxonomic classification.</title>
        <authorList>
            <person name="Goeker M."/>
        </authorList>
    </citation>
    <scope>NUCLEOTIDE SEQUENCE [LARGE SCALE GENOMIC DNA]</scope>
    <source>
        <strain evidence="2 3">DSM 1709</strain>
    </source>
</reference>
<feature type="domain" description="DUF58" evidence="1">
    <location>
        <begin position="42"/>
        <end position="251"/>
    </location>
</feature>
<dbReference type="Pfam" id="PF01882">
    <property type="entry name" value="DUF58"/>
    <property type="match status" value="1"/>
</dbReference>
<evidence type="ECO:0000259" key="1">
    <source>
        <dbReference type="Pfam" id="PF01882"/>
    </source>
</evidence>
<dbReference type="InterPro" id="IPR002881">
    <property type="entry name" value="DUF58"/>
</dbReference>
<comment type="caution">
    <text evidence="2">The sequence shown here is derived from an EMBL/GenBank/DDBJ whole genome shotgun (WGS) entry which is preliminary data.</text>
</comment>
<dbReference type="AlphaFoldDB" id="A0A4R2M3G8"/>
<protein>
    <submittedName>
        <fullName evidence="2">Uncharacterized protein DUF58</fullName>
    </submittedName>
</protein>
<dbReference type="InterPro" id="IPR036465">
    <property type="entry name" value="vWFA_dom_sf"/>
</dbReference>
<dbReference type="EMBL" id="SLXD01000008">
    <property type="protein sequence ID" value="TCP01689.1"/>
    <property type="molecule type" value="Genomic_DNA"/>
</dbReference>
<name>A0A4R2M3G8_RUBGE</name>
<dbReference type="PANTHER" id="PTHR33608">
    <property type="entry name" value="BLL2464 PROTEIN"/>
    <property type="match status" value="1"/>
</dbReference>
<dbReference type="PANTHER" id="PTHR33608:SF6">
    <property type="entry name" value="BLL2464 PROTEIN"/>
    <property type="match status" value="1"/>
</dbReference>
<organism evidence="2 3">
    <name type="scientific">Rubrivivax gelatinosus</name>
    <name type="common">Rhodocyclus gelatinosus</name>
    <name type="synonym">Rhodopseudomonas gelatinosa</name>
    <dbReference type="NCBI Taxonomy" id="28068"/>
    <lineage>
        <taxon>Bacteria</taxon>
        <taxon>Pseudomonadati</taxon>
        <taxon>Pseudomonadota</taxon>
        <taxon>Betaproteobacteria</taxon>
        <taxon>Burkholderiales</taxon>
        <taxon>Sphaerotilaceae</taxon>
        <taxon>Rubrivivax</taxon>
    </lineage>
</organism>
<evidence type="ECO:0000313" key="2">
    <source>
        <dbReference type="EMBL" id="TCP01689.1"/>
    </source>
</evidence>
<proteinExistence type="predicted"/>
<accession>A0A4R2M3G8</accession>
<dbReference type="Proteomes" id="UP000295106">
    <property type="component" value="Unassembled WGS sequence"/>
</dbReference>
<dbReference type="Gene3D" id="3.40.50.410">
    <property type="entry name" value="von Willebrand factor, type A domain"/>
    <property type="match status" value="1"/>
</dbReference>
<sequence>MAGTEEIDYRIRWRGHDAHPGAHRSRVAGSGEEFRGVVPLAEGRDARRIDLRASVTDPWGRPWVREFRQRSRVPVALLADVSNSMRFAGHGDRLATCARFARALARAASRNGDPFAFVACDRGVRRELLLPATLARHGGETAARRLEALRAEAPRPEGAGAQGLEQAVRWLPRQRSLVFVLSDLYLEADLLERVLRSLAAHERVLLLLADSAERQPPARWGLARLADLETGRDRLLLLRPALARRMAARQAERVERCTRLARRHGASLLVAEDGLDPAAVARHFLGRGGGA</sequence>